<sequence length="463" mass="51184">MPFDDQLRADTAPLYTDLYQLTMLQAYWAEDMHANAVFDLFVRRLKHRNFLLACGLEQVLEFLESMTFSEEAIEYLREQGTFDEEFLAWLSDFSFTGDVYAVAEGTPVFPDEPLVEVVAPIGEAQLAETFLLNQLTFQTGAASKAARVVQAATADGTDRLVADFGMRRMHGTDASMKGARAMYIAGVDSTSNVAAGHAYGIPITGTMAHSYVEAHDAEMAAFRNFTRQYPDTVLLVDTYDTMTGIEKVIDLAREWGDDFQVRGVRLDSGDLAELAKQARARLDEEGLDDVMILASSSLDEHKITDLLEQGAPIDGFGVGTRMGTMADQPYLDSAYKLSGYDGAPRMKLAKDKSNLPGRKQVMRLFDDGEATQDVICIAEEAGDQDGTPLLMCVMKDGERTEAGRPRPLDDIRAEAARQVKALPERLRQLDLADPPYDVSISSALENRRDAVQANLRDRMNLPA</sequence>
<keyword evidence="12" id="KW-0328">Glycosyltransferase</keyword>
<comment type="function">
    <text evidence="9">Catalyzes the first step in the biosynthesis of NAD from nicotinic acid, the ATP-dependent synthesis of beta-nicotinate D-ribonucleotide from nicotinate and 5-phospho-D-ribose 1-phosphate.</text>
</comment>
<dbReference type="GO" id="GO:0004516">
    <property type="term" value="F:nicotinate phosphoribosyltransferase activity"/>
    <property type="evidence" value="ECO:0007669"/>
    <property type="project" value="UniProtKB-UniRule"/>
</dbReference>
<dbReference type="Gene3D" id="3.20.20.70">
    <property type="entry name" value="Aldolase class I"/>
    <property type="match status" value="1"/>
</dbReference>
<dbReference type="CDD" id="cd01570">
    <property type="entry name" value="NAPRTase_A"/>
    <property type="match status" value="1"/>
</dbReference>
<evidence type="ECO:0000256" key="7">
    <source>
        <dbReference type="ARBA" id="ARBA00022679"/>
    </source>
</evidence>
<keyword evidence="5 9" id="KW-0436">Ligase</keyword>
<dbReference type="EMBL" id="PDEQ01000005">
    <property type="protein sequence ID" value="PEN13211.1"/>
    <property type="molecule type" value="Genomic_DNA"/>
</dbReference>
<dbReference type="UniPathway" id="UPA00253">
    <property type="reaction ID" value="UER00457"/>
</dbReference>
<comment type="catalytic activity">
    <reaction evidence="8 9">
        <text>5-phospho-alpha-D-ribose 1-diphosphate + nicotinate + ATP + H2O = nicotinate beta-D-ribonucleotide + ADP + phosphate + diphosphate</text>
        <dbReference type="Rhea" id="RHEA:36163"/>
        <dbReference type="ChEBI" id="CHEBI:15377"/>
        <dbReference type="ChEBI" id="CHEBI:30616"/>
        <dbReference type="ChEBI" id="CHEBI:32544"/>
        <dbReference type="ChEBI" id="CHEBI:33019"/>
        <dbReference type="ChEBI" id="CHEBI:43474"/>
        <dbReference type="ChEBI" id="CHEBI:57502"/>
        <dbReference type="ChEBI" id="CHEBI:58017"/>
        <dbReference type="ChEBI" id="CHEBI:456216"/>
        <dbReference type="EC" id="6.3.4.21"/>
    </reaction>
</comment>
<evidence type="ECO:0000256" key="4">
    <source>
        <dbReference type="ARBA" id="ARBA00022553"/>
    </source>
</evidence>
<gene>
    <name evidence="12" type="ORF">CRI94_11255</name>
</gene>
<comment type="caution">
    <text evidence="12">The sequence shown here is derived from an EMBL/GenBank/DDBJ whole genome shotgun (WGS) entry which is preliminary data.</text>
</comment>
<evidence type="ECO:0000259" key="11">
    <source>
        <dbReference type="Pfam" id="PF17767"/>
    </source>
</evidence>
<dbReference type="PANTHER" id="PTHR11098:SF1">
    <property type="entry name" value="NICOTINATE PHOSPHORIBOSYLTRANSFERASE"/>
    <property type="match status" value="1"/>
</dbReference>
<proteinExistence type="inferred from homology"/>
<keyword evidence="13" id="KW-1185">Reference proteome</keyword>
<accession>A0A2A8CX71</accession>
<evidence type="ECO:0000256" key="3">
    <source>
        <dbReference type="ARBA" id="ARBA00013236"/>
    </source>
</evidence>
<dbReference type="GO" id="GO:0034355">
    <property type="term" value="P:NAD+ biosynthetic process via the salvage pathway"/>
    <property type="evidence" value="ECO:0007669"/>
    <property type="project" value="TreeGrafter"/>
</dbReference>
<dbReference type="InterPro" id="IPR036068">
    <property type="entry name" value="Nicotinate_pribotase-like_C"/>
</dbReference>
<feature type="domain" description="Nicotinate phosphoribosyltransferase N-terminal" evidence="11">
    <location>
        <begin position="14"/>
        <end position="134"/>
    </location>
</feature>
<dbReference type="InterPro" id="IPR013785">
    <property type="entry name" value="Aldolase_TIM"/>
</dbReference>
<dbReference type="EC" id="6.3.4.21" evidence="3 9"/>
<dbReference type="AlphaFoldDB" id="A0A2A8CX71"/>
<dbReference type="NCBIfam" id="NF006696">
    <property type="entry name" value="PRK09243.1-3"/>
    <property type="match status" value="1"/>
</dbReference>
<evidence type="ECO:0000313" key="12">
    <source>
        <dbReference type="EMBL" id="PEN13211.1"/>
    </source>
</evidence>
<evidence type="ECO:0000256" key="6">
    <source>
        <dbReference type="ARBA" id="ARBA00022642"/>
    </source>
</evidence>
<dbReference type="InterPro" id="IPR040727">
    <property type="entry name" value="NAPRTase_N"/>
</dbReference>
<evidence type="ECO:0000313" key="13">
    <source>
        <dbReference type="Proteomes" id="UP000220102"/>
    </source>
</evidence>
<protein>
    <recommendedName>
        <fullName evidence="3 9">Nicotinate phosphoribosyltransferase</fullName>
        <ecNumber evidence="3 9">6.3.4.21</ecNumber>
    </recommendedName>
</protein>
<dbReference type="GO" id="GO:0047280">
    <property type="term" value="F:nicotinamide phosphoribosyltransferase activity"/>
    <property type="evidence" value="ECO:0007669"/>
    <property type="project" value="UniProtKB-ARBA"/>
</dbReference>
<reference evidence="12 13" key="1">
    <citation type="submission" date="2017-10" db="EMBL/GenBank/DDBJ databases">
        <title>Draft genome of Longibacter Salinarum.</title>
        <authorList>
            <person name="Goh K.M."/>
            <person name="Shamsir M.S."/>
            <person name="Lim S.W."/>
        </authorList>
    </citation>
    <scope>NUCLEOTIDE SEQUENCE [LARGE SCALE GENOMIC DNA]</scope>
    <source>
        <strain evidence="12 13">KCTC 52045</strain>
    </source>
</reference>
<dbReference type="PIRSF" id="PIRSF000484">
    <property type="entry name" value="NAPRT"/>
    <property type="match status" value="1"/>
</dbReference>
<dbReference type="OrthoDB" id="9770610at2"/>
<dbReference type="InterPro" id="IPR006405">
    <property type="entry name" value="Nic_PRibTrfase_pncB"/>
</dbReference>
<comment type="PTM">
    <text evidence="9">Transiently phosphorylated on a His residue during the reaction cycle. Phosphorylation strongly increases the affinity for substrates and increases the rate of nicotinate D-ribonucleotide production. Dephosphorylation regenerates the low-affinity form of the enzyme, leading to product release.</text>
</comment>
<dbReference type="Proteomes" id="UP000220102">
    <property type="component" value="Unassembled WGS sequence"/>
</dbReference>
<feature type="domain" description="Nicotinate/nicotinamide phosphoribosyltransferase" evidence="10">
    <location>
        <begin position="161"/>
        <end position="336"/>
    </location>
</feature>
<keyword evidence="6 9" id="KW-0662">Pyridine nucleotide biosynthesis</keyword>
<evidence type="ECO:0000256" key="8">
    <source>
        <dbReference type="ARBA" id="ARBA00048668"/>
    </source>
</evidence>
<dbReference type="InterPro" id="IPR007229">
    <property type="entry name" value="Nic_PRibTrfase-Fam"/>
</dbReference>
<dbReference type="SUPFAM" id="SSF51690">
    <property type="entry name" value="Nicotinate/Quinolinate PRTase C-terminal domain-like"/>
    <property type="match status" value="1"/>
</dbReference>
<evidence type="ECO:0000256" key="5">
    <source>
        <dbReference type="ARBA" id="ARBA00022598"/>
    </source>
</evidence>
<evidence type="ECO:0000256" key="9">
    <source>
        <dbReference type="RuleBase" id="RU365100"/>
    </source>
</evidence>
<dbReference type="RefSeq" id="WP_098075804.1">
    <property type="nucleotide sequence ID" value="NZ_PDEQ01000005.1"/>
</dbReference>
<evidence type="ECO:0000259" key="10">
    <source>
        <dbReference type="Pfam" id="PF04095"/>
    </source>
</evidence>
<dbReference type="NCBIfam" id="TIGR01513">
    <property type="entry name" value="NAPRTase_put"/>
    <property type="match status" value="1"/>
</dbReference>
<dbReference type="SUPFAM" id="SSF54675">
    <property type="entry name" value="Nicotinate/Quinolinate PRTase N-terminal domain-like"/>
    <property type="match status" value="1"/>
</dbReference>
<dbReference type="Gene3D" id="3.20.140.10">
    <property type="entry name" value="nicotinate phosphoribosyltransferase"/>
    <property type="match status" value="1"/>
</dbReference>
<dbReference type="PANTHER" id="PTHR11098">
    <property type="entry name" value="NICOTINATE PHOSPHORIBOSYLTRANSFERASE"/>
    <property type="match status" value="1"/>
</dbReference>
<organism evidence="12 13">
    <name type="scientific">Longibacter salinarum</name>
    <dbReference type="NCBI Taxonomy" id="1850348"/>
    <lineage>
        <taxon>Bacteria</taxon>
        <taxon>Pseudomonadati</taxon>
        <taxon>Rhodothermota</taxon>
        <taxon>Rhodothermia</taxon>
        <taxon>Rhodothermales</taxon>
        <taxon>Salisaetaceae</taxon>
        <taxon>Longibacter</taxon>
    </lineage>
</organism>
<dbReference type="NCBIfam" id="NF009131">
    <property type="entry name" value="PRK12484.1"/>
    <property type="match status" value="1"/>
</dbReference>
<comment type="pathway">
    <text evidence="1 9">Cofactor biosynthesis; NAD(+) biosynthesis; nicotinate D-ribonucleotide from nicotinate: step 1/1.</text>
</comment>
<dbReference type="Pfam" id="PF17767">
    <property type="entry name" value="NAPRTase_N"/>
    <property type="match status" value="1"/>
</dbReference>
<name>A0A2A8CX71_9BACT</name>
<evidence type="ECO:0000256" key="2">
    <source>
        <dbReference type="ARBA" id="ARBA00010897"/>
    </source>
</evidence>
<dbReference type="FunFam" id="3.20.20.70:FF:000076">
    <property type="entry name" value="Nicotinate phosphoribosyltransferase"/>
    <property type="match status" value="1"/>
</dbReference>
<keyword evidence="4" id="KW-0597">Phosphoprotein</keyword>
<dbReference type="Pfam" id="PF04095">
    <property type="entry name" value="NAPRTase"/>
    <property type="match status" value="1"/>
</dbReference>
<comment type="similarity">
    <text evidence="2 9">Belongs to the NAPRTase family.</text>
</comment>
<dbReference type="InterPro" id="IPR041525">
    <property type="entry name" value="N/Namide_PRibTrfase"/>
</dbReference>
<dbReference type="GO" id="GO:0005829">
    <property type="term" value="C:cytosol"/>
    <property type="evidence" value="ECO:0007669"/>
    <property type="project" value="TreeGrafter"/>
</dbReference>
<keyword evidence="7 9" id="KW-0808">Transferase</keyword>
<evidence type="ECO:0000256" key="1">
    <source>
        <dbReference type="ARBA" id="ARBA00004952"/>
    </source>
</evidence>